<dbReference type="Proteomes" id="UP000623129">
    <property type="component" value="Unassembled WGS sequence"/>
</dbReference>
<name>A0A833V1K5_9POAL</name>
<evidence type="ECO:0000256" key="1">
    <source>
        <dbReference type="SAM" id="MobiDB-lite"/>
    </source>
</evidence>
<keyword evidence="3" id="KW-1185">Reference proteome</keyword>
<sequence>MSLLEEGNNGNEEISTSTSNATRDMLHNTNIAVKDDTNNLESEACDHFSIREYVAQASERDPHSCSPFETDKLTWGSLPPAPRKKFRRWDCSSCVSKVISTDRTGNGELVLSSDQSANIGTCLISFLGTSVVPHSIHDNSGAHGSFPSSMNGSNSKKDMTCETTGGCHLQATICAASPDTSDYEPLSTFIKSGKRRVMQEQDRTKNHTELEKSKEIHKLMATTSTNSDLPESPVVGKISKVHGKKARKVRSIAEIIGTDKSVAPQNECTSDDSMAEDLTPVKEKKASEVAGKLGLIKANLKKRYKALEVVVPPLKECTPVDCMDADLTPVKENQASEFACKSGFIKNKPKKSYKTVKVVVSSQKKQTPVDFMDEDLAPIKENHASEFACKSELIKAKSKKKYKALEVVDQTFSLKLWLKKGKKTTSYNKCAKIKNLEGQNVTYPSSWGLSLEKPGVDKSDEKELLIGTVVRRRRTKKPRKFVCAAGTGDEIACMKSCHKPLQLIGNKEANSKEDLSKIMSQKRKIENSKPAFSSQRIRKKKQKISENISHDIPMDIVELLAKSLREKHLTDETDSGSNNNNSNSNSRESPQNMLPSRTLINFSTEKSAFNRTSEIDTSFGYMKQFPNGPLIQQPSMGRCVDLGRSLLQINSNPVPVPQTEVYRNDVIPATHLLQLMNASTSSSQCLNLRGFANASPYNAPVFTNQYQNLNQNPCKLFRPQPRLGVYGSQLQKEITSPTSNCGTQSGYRIGNGPIPAESICIVNRNPADFTVIDENSDYMIDGHEIKPINGAFCGNYTGHCVPFKRYR</sequence>
<dbReference type="PANTHER" id="PTHR35504:SF1">
    <property type="entry name" value="PROTEIN EMBRYONIC FLOWER 1"/>
    <property type="match status" value="1"/>
</dbReference>
<comment type="caution">
    <text evidence="2">The sequence shown here is derived from an EMBL/GenBank/DDBJ whole genome shotgun (WGS) entry which is preliminary data.</text>
</comment>
<feature type="region of interest" description="Disordered" evidence="1">
    <location>
        <begin position="521"/>
        <end position="548"/>
    </location>
</feature>
<accession>A0A833V1K5</accession>
<reference evidence="2" key="1">
    <citation type="submission" date="2020-01" db="EMBL/GenBank/DDBJ databases">
        <title>Genome sequence of Kobresia littledalei, the first chromosome-level genome in the family Cyperaceae.</title>
        <authorList>
            <person name="Qu G."/>
        </authorList>
    </citation>
    <scope>NUCLEOTIDE SEQUENCE</scope>
    <source>
        <strain evidence="2">C.B.Clarke</strain>
        <tissue evidence="2">Leaf</tissue>
    </source>
</reference>
<protein>
    <submittedName>
        <fullName evidence="2">Protein EMBRYONIC FLOWER 1-like protein</fullName>
    </submittedName>
</protein>
<organism evidence="2 3">
    <name type="scientific">Carex littledalei</name>
    <dbReference type="NCBI Taxonomy" id="544730"/>
    <lineage>
        <taxon>Eukaryota</taxon>
        <taxon>Viridiplantae</taxon>
        <taxon>Streptophyta</taxon>
        <taxon>Embryophyta</taxon>
        <taxon>Tracheophyta</taxon>
        <taxon>Spermatophyta</taxon>
        <taxon>Magnoliopsida</taxon>
        <taxon>Liliopsida</taxon>
        <taxon>Poales</taxon>
        <taxon>Cyperaceae</taxon>
        <taxon>Cyperoideae</taxon>
        <taxon>Cariceae</taxon>
        <taxon>Carex</taxon>
        <taxon>Carex subgen. Euthyceras</taxon>
    </lineage>
</organism>
<dbReference type="GO" id="GO:0009910">
    <property type="term" value="P:negative regulation of flower development"/>
    <property type="evidence" value="ECO:0007669"/>
    <property type="project" value="InterPro"/>
</dbReference>
<feature type="region of interest" description="Disordered" evidence="1">
    <location>
        <begin position="1"/>
        <end position="23"/>
    </location>
</feature>
<gene>
    <name evidence="2" type="ORF">FCM35_KLT21950</name>
</gene>
<dbReference type="EMBL" id="SWLB01000205">
    <property type="protein sequence ID" value="KAF3319797.1"/>
    <property type="molecule type" value="Genomic_DNA"/>
</dbReference>
<evidence type="ECO:0000313" key="3">
    <source>
        <dbReference type="Proteomes" id="UP000623129"/>
    </source>
</evidence>
<dbReference type="GO" id="GO:0048367">
    <property type="term" value="P:shoot system development"/>
    <property type="evidence" value="ECO:0007669"/>
    <property type="project" value="InterPro"/>
</dbReference>
<evidence type="ECO:0000313" key="2">
    <source>
        <dbReference type="EMBL" id="KAF3319797.1"/>
    </source>
</evidence>
<feature type="compositionally biased region" description="Polar residues" evidence="1">
    <location>
        <begin position="14"/>
        <end position="23"/>
    </location>
</feature>
<dbReference type="PANTHER" id="PTHR35504">
    <property type="entry name" value="PROTEIN EMBRYONIC FLOWER 1"/>
    <property type="match status" value="1"/>
</dbReference>
<dbReference type="InterPro" id="IPR034583">
    <property type="entry name" value="EMF1"/>
</dbReference>
<dbReference type="GO" id="GO:0045892">
    <property type="term" value="P:negative regulation of DNA-templated transcription"/>
    <property type="evidence" value="ECO:0007669"/>
    <property type="project" value="InterPro"/>
</dbReference>
<feature type="compositionally biased region" description="Low complexity" evidence="1">
    <location>
        <begin position="1"/>
        <end position="13"/>
    </location>
</feature>
<feature type="region of interest" description="Disordered" evidence="1">
    <location>
        <begin position="569"/>
        <end position="594"/>
    </location>
</feature>
<feature type="compositionally biased region" description="Low complexity" evidence="1">
    <location>
        <begin position="577"/>
        <end position="586"/>
    </location>
</feature>
<dbReference type="OrthoDB" id="754229at2759"/>
<proteinExistence type="predicted"/>
<dbReference type="AlphaFoldDB" id="A0A833V1K5"/>